<organism evidence="3 4">
    <name type="scientific">Hortaea werneckii</name>
    <name type="common">Black yeast</name>
    <name type="synonym">Cladosporium werneckii</name>
    <dbReference type="NCBI Taxonomy" id="91943"/>
    <lineage>
        <taxon>Eukaryota</taxon>
        <taxon>Fungi</taxon>
        <taxon>Dikarya</taxon>
        <taxon>Ascomycota</taxon>
        <taxon>Pezizomycotina</taxon>
        <taxon>Dothideomycetes</taxon>
        <taxon>Dothideomycetidae</taxon>
        <taxon>Mycosphaerellales</taxon>
        <taxon>Teratosphaeriaceae</taxon>
        <taxon>Hortaea</taxon>
    </lineage>
</organism>
<evidence type="ECO:0000256" key="2">
    <source>
        <dbReference type="SAM" id="MobiDB-lite"/>
    </source>
</evidence>
<dbReference type="VEuPathDB" id="FungiDB:BTJ68_10456"/>
<feature type="compositionally biased region" description="Polar residues" evidence="2">
    <location>
        <begin position="121"/>
        <end position="133"/>
    </location>
</feature>
<dbReference type="InterPro" id="IPR004000">
    <property type="entry name" value="Actin"/>
</dbReference>
<dbReference type="Proteomes" id="UP000282582">
    <property type="component" value="Unassembled WGS sequence"/>
</dbReference>
<evidence type="ECO:0000256" key="1">
    <source>
        <dbReference type="RuleBase" id="RU000487"/>
    </source>
</evidence>
<comment type="similarity">
    <text evidence="1">Belongs to the actin family.</text>
</comment>
<dbReference type="EMBL" id="QWIK01002299">
    <property type="protein sequence ID" value="RMX88444.1"/>
    <property type="molecule type" value="Genomic_DNA"/>
</dbReference>
<dbReference type="Pfam" id="PF00022">
    <property type="entry name" value="Actin"/>
    <property type="match status" value="1"/>
</dbReference>
<evidence type="ECO:0000313" key="4">
    <source>
        <dbReference type="Proteomes" id="UP000282582"/>
    </source>
</evidence>
<sequence>MEERGGGRRVVVPAGLVRELWQSFKQKFLPAQRELGPSDESLGEPRGRRFPMLTRPHPSYAPAANAQDVSGPHAAGRAPVLHQYIEREIATMASAPSPPPPPPSRGISSDYFNSRPAPRVRQTSASGHQTSLESRPKVGAPGSPRTPLFSRSISSQFGSPSSFRTENDEVVVYELGARHLSAGFAGEGWPRCVYNFTPGKGGRPGDWRQFDPTFAKSKRDREKARNESKDEGERWGRDYELYRTDLRSGVHLELVEDKLSRALDTKPRKACLAVPSLLPNPLLELVLRVLFEHWQQPPSIMVLTTPILATVGAGLRCALVIDVGWEETVVTGIGEYREVAQRRSVRAGRDLVREMRKVLEDATDQSKSERKESARVTFAEAEEVLQRMGWCRPRSSGQSEEDASKDAAVKKRIPLPSGTLEVPFSRLSDPADNTLFATSSSTDSLDAHELPISLLAYRTLLALPLDLRSLCISRIVLSGGLSHLPGLKSRLLNELQQLISTRGWDAVNSYGSAQQHHDRILKERSANAPPPTNTNKPHQPPPHSSSTEEPDSHSSPPISLSPTKKPLQDSLPHHQRVHDDIKDPITLKAERHTLASKEQRDGIARATVRGVDTLGPWTGASLVVGTMRVKGVHEVEREEFLRHGMRDGGGLLY</sequence>
<feature type="region of interest" description="Disordered" evidence="2">
    <location>
        <begin position="32"/>
        <end position="76"/>
    </location>
</feature>
<dbReference type="AlphaFoldDB" id="A0A3M6XC95"/>
<dbReference type="SUPFAM" id="SSF53067">
    <property type="entry name" value="Actin-like ATPase domain"/>
    <property type="match status" value="2"/>
</dbReference>
<evidence type="ECO:0000313" key="3">
    <source>
        <dbReference type="EMBL" id="RMX88444.1"/>
    </source>
</evidence>
<feature type="region of interest" description="Disordered" evidence="2">
    <location>
        <begin position="524"/>
        <end position="584"/>
    </location>
</feature>
<proteinExistence type="inferred from homology"/>
<name>A0A3M6XC95_HORWE</name>
<feature type="compositionally biased region" description="Basic and acidic residues" evidence="2">
    <location>
        <begin position="217"/>
        <end position="230"/>
    </location>
</feature>
<evidence type="ECO:0008006" key="5">
    <source>
        <dbReference type="Google" id="ProtNLM"/>
    </source>
</evidence>
<accession>A0A3M6XC95</accession>
<dbReference type="SMART" id="SM00268">
    <property type="entry name" value="ACTIN"/>
    <property type="match status" value="1"/>
</dbReference>
<reference evidence="3 4" key="1">
    <citation type="journal article" date="2018" name="BMC Genomics">
        <title>Genomic evidence for intraspecific hybridization in a clonal and extremely halotolerant yeast.</title>
        <authorList>
            <person name="Gostincar C."/>
            <person name="Stajich J.E."/>
            <person name="Zupancic J."/>
            <person name="Zalar P."/>
            <person name="Gunde-Cimerman N."/>
        </authorList>
    </citation>
    <scope>NUCLEOTIDE SEQUENCE [LARGE SCALE GENOMIC DNA]</scope>
    <source>
        <strain evidence="3 4">EXF-6654</strain>
    </source>
</reference>
<dbReference type="PANTHER" id="PTHR11937">
    <property type="entry name" value="ACTIN"/>
    <property type="match status" value="1"/>
</dbReference>
<dbReference type="Gene3D" id="3.90.640.10">
    <property type="entry name" value="Actin, Chain A, domain 4"/>
    <property type="match status" value="1"/>
</dbReference>
<feature type="compositionally biased region" description="Low complexity" evidence="2">
    <location>
        <begin position="149"/>
        <end position="163"/>
    </location>
</feature>
<dbReference type="InterPro" id="IPR043129">
    <property type="entry name" value="ATPase_NBD"/>
</dbReference>
<dbReference type="Gene3D" id="3.30.420.40">
    <property type="match status" value="2"/>
</dbReference>
<protein>
    <recommendedName>
        <fullName evidence="5">Actin-like ATPase domain-containing protein</fullName>
    </recommendedName>
</protein>
<gene>
    <name evidence="3" type="ORF">D0868_14819</name>
</gene>
<comment type="caution">
    <text evidence="3">The sequence shown here is derived from an EMBL/GenBank/DDBJ whole genome shotgun (WGS) entry which is preliminary data.</text>
</comment>
<feature type="region of interest" description="Disordered" evidence="2">
    <location>
        <begin position="204"/>
        <end position="230"/>
    </location>
</feature>
<feature type="compositionally biased region" description="Pro residues" evidence="2">
    <location>
        <begin position="528"/>
        <end position="543"/>
    </location>
</feature>
<feature type="region of interest" description="Disordered" evidence="2">
    <location>
        <begin position="93"/>
        <end position="163"/>
    </location>
</feature>